<dbReference type="SUPFAM" id="SSF51556">
    <property type="entry name" value="Metallo-dependent hydrolases"/>
    <property type="match status" value="1"/>
</dbReference>
<dbReference type="AlphaFoldDB" id="A0A5N7MLG9"/>
<evidence type="ECO:0000313" key="4">
    <source>
        <dbReference type="Proteomes" id="UP000403266"/>
    </source>
</evidence>
<dbReference type="GO" id="GO:0016787">
    <property type="term" value="F:hydrolase activity"/>
    <property type="evidence" value="ECO:0007669"/>
    <property type="project" value="UniProtKB-KW"/>
</dbReference>
<dbReference type="PANTHER" id="PTHR43569:SF2">
    <property type="entry name" value="AMIDOHYDROLASE-RELATED DOMAIN-CONTAINING PROTEIN"/>
    <property type="match status" value="1"/>
</dbReference>
<dbReference type="EMBL" id="VOSK01000068">
    <property type="protein sequence ID" value="MPR26994.1"/>
    <property type="molecule type" value="Genomic_DNA"/>
</dbReference>
<dbReference type="PANTHER" id="PTHR43569">
    <property type="entry name" value="AMIDOHYDROLASE"/>
    <property type="match status" value="1"/>
</dbReference>
<keyword evidence="4" id="KW-1185">Reference proteome</keyword>
<protein>
    <submittedName>
        <fullName evidence="3">Amidohydrolase family protein</fullName>
    </submittedName>
</protein>
<dbReference type="RefSeq" id="WP_152713142.1">
    <property type="nucleotide sequence ID" value="NZ_VOSJ01000068.1"/>
</dbReference>
<dbReference type="InterPro" id="IPR006680">
    <property type="entry name" value="Amidohydro-rel"/>
</dbReference>
<gene>
    <name evidence="3" type="ORF">FS320_17675</name>
</gene>
<evidence type="ECO:0000259" key="2">
    <source>
        <dbReference type="Pfam" id="PF04909"/>
    </source>
</evidence>
<keyword evidence="3" id="KW-0378">Hydrolase</keyword>
<organism evidence="3 4">
    <name type="scientific">Microvirga tunisiensis</name>
    <dbReference type="NCBI Taxonomy" id="2108360"/>
    <lineage>
        <taxon>Bacteria</taxon>
        <taxon>Pseudomonadati</taxon>
        <taxon>Pseudomonadota</taxon>
        <taxon>Alphaproteobacteria</taxon>
        <taxon>Hyphomicrobiales</taxon>
        <taxon>Methylobacteriaceae</taxon>
        <taxon>Microvirga</taxon>
    </lineage>
</organism>
<name>A0A5N7MLG9_9HYPH</name>
<sequence length="280" mass="31392">MRIDAHQHFWLMRNRKGQWPPPDLADIHRDFMPRDLEPTLRSCGIGGTVLVQSLPTLDDTDFMLDLADQHSFILGVVGWVDLKSSDASAHIARLAAHPKLKSLRPMLQDIPDPNWIDDPHLDPAIAAMKEADLRFDALVMPQHLRALTTFAKRHPDLSIVIDHAAKPRIATGEIRQWRESMAGLATLPNVHCKLSGLLTEAGERRDAGSIMPYAGTLLELFGPERLIWGSDWPVLRLAGDYGDWLAMCQTLVPVSHHGRVFGANASRFYKLDVPHHEQEA</sequence>
<accession>A0A5N7MLG9</accession>
<comment type="similarity">
    <text evidence="1">Belongs to the metallo-dependent hydrolases superfamily.</text>
</comment>
<feature type="domain" description="Amidohydrolase-related" evidence="2">
    <location>
        <begin position="3"/>
        <end position="271"/>
    </location>
</feature>
<dbReference type="InterPro" id="IPR032466">
    <property type="entry name" value="Metal_Hydrolase"/>
</dbReference>
<proteinExistence type="inferred from homology"/>
<dbReference type="Proteomes" id="UP000403266">
    <property type="component" value="Unassembled WGS sequence"/>
</dbReference>
<evidence type="ECO:0000313" key="3">
    <source>
        <dbReference type="EMBL" id="MPR26994.1"/>
    </source>
</evidence>
<dbReference type="InterPro" id="IPR052350">
    <property type="entry name" value="Metallo-dep_Lactonases"/>
</dbReference>
<comment type="caution">
    <text evidence="3">The sequence shown here is derived from an EMBL/GenBank/DDBJ whole genome shotgun (WGS) entry which is preliminary data.</text>
</comment>
<evidence type="ECO:0000256" key="1">
    <source>
        <dbReference type="ARBA" id="ARBA00038310"/>
    </source>
</evidence>
<dbReference type="OrthoDB" id="9787654at2"/>
<dbReference type="Gene3D" id="3.20.20.140">
    <property type="entry name" value="Metal-dependent hydrolases"/>
    <property type="match status" value="1"/>
</dbReference>
<reference evidence="3 4" key="1">
    <citation type="journal article" date="2019" name="Syst. Appl. Microbiol.">
        <title>Microvirga tunisiensis sp. nov., a root nodule symbiotic bacterium isolated from Lupinus micranthus and L. luteus grown in Northern Tunisia.</title>
        <authorList>
            <person name="Msaddak A."/>
            <person name="Rejili M."/>
            <person name="Duran D."/>
            <person name="Mars M."/>
            <person name="Palacios J.M."/>
            <person name="Ruiz-Argueso T."/>
            <person name="Rey L."/>
            <person name="Imperial J."/>
        </authorList>
    </citation>
    <scope>NUCLEOTIDE SEQUENCE [LARGE SCALE GENOMIC DNA]</scope>
    <source>
        <strain evidence="3 4">Lmie10</strain>
    </source>
</reference>
<dbReference type="Pfam" id="PF04909">
    <property type="entry name" value="Amidohydro_2"/>
    <property type="match status" value="1"/>
</dbReference>